<evidence type="ECO:0000313" key="7">
    <source>
        <dbReference type="EMBL" id="MDT0350029.1"/>
    </source>
</evidence>
<evidence type="ECO:0000313" key="8">
    <source>
        <dbReference type="Proteomes" id="UP001183202"/>
    </source>
</evidence>
<keyword evidence="4 7" id="KW-0418">Kinase</keyword>
<evidence type="ECO:0000259" key="5">
    <source>
        <dbReference type="Pfam" id="PF00370"/>
    </source>
</evidence>
<comment type="similarity">
    <text evidence="1">Belongs to the FGGY kinase family.</text>
</comment>
<evidence type="ECO:0000259" key="6">
    <source>
        <dbReference type="Pfam" id="PF02782"/>
    </source>
</evidence>
<gene>
    <name evidence="7" type="ORF">RM445_10890</name>
</gene>
<dbReference type="Pfam" id="PF02782">
    <property type="entry name" value="FGGY_C"/>
    <property type="match status" value="1"/>
</dbReference>
<protein>
    <submittedName>
        <fullName evidence="7">FGGY-family carbohydrate kinase</fullName>
        <ecNumber evidence="7">2.7.1.-</ecNumber>
    </submittedName>
</protein>
<proteinExistence type="inferred from homology"/>
<accession>A0ABU2N824</accession>
<comment type="caution">
    <text evidence="7">The sequence shown here is derived from an EMBL/GenBank/DDBJ whole genome shotgun (WGS) entry which is preliminary data.</text>
</comment>
<organism evidence="7 8">
    <name type="scientific">Pseudonocardia charpentierae</name>
    <dbReference type="NCBI Taxonomy" id="3075545"/>
    <lineage>
        <taxon>Bacteria</taxon>
        <taxon>Bacillati</taxon>
        <taxon>Actinomycetota</taxon>
        <taxon>Actinomycetes</taxon>
        <taxon>Pseudonocardiales</taxon>
        <taxon>Pseudonocardiaceae</taxon>
        <taxon>Pseudonocardia</taxon>
    </lineage>
</organism>
<dbReference type="InterPro" id="IPR018484">
    <property type="entry name" value="FGGY_N"/>
</dbReference>
<dbReference type="PANTHER" id="PTHR43095:SF5">
    <property type="entry name" value="XYLULOSE KINASE"/>
    <property type="match status" value="1"/>
</dbReference>
<evidence type="ECO:0000256" key="3">
    <source>
        <dbReference type="ARBA" id="ARBA00022679"/>
    </source>
</evidence>
<dbReference type="CDD" id="cd07779">
    <property type="entry name" value="ASKHA_NBD_FGGY_YgcE-like"/>
    <property type="match status" value="1"/>
</dbReference>
<keyword evidence="3 7" id="KW-0808">Transferase</keyword>
<dbReference type="Pfam" id="PF00370">
    <property type="entry name" value="FGGY_N"/>
    <property type="match status" value="1"/>
</dbReference>
<dbReference type="InterPro" id="IPR018485">
    <property type="entry name" value="FGGY_C"/>
</dbReference>
<feature type="domain" description="Carbohydrate kinase FGGY N-terminal" evidence="5">
    <location>
        <begin position="5"/>
        <end position="246"/>
    </location>
</feature>
<dbReference type="InterPro" id="IPR000577">
    <property type="entry name" value="Carb_kinase_FGGY"/>
</dbReference>
<dbReference type="GO" id="GO:0016301">
    <property type="term" value="F:kinase activity"/>
    <property type="evidence" value="ECO:0007669"/>
    <property type="project" value="UniProtKB-KW"/>
</dbReference>
<keyword evidence="8" id="KW-1185">Reference proteome</keyword>
<name>A0ABU2N824_9PSEU</name>
<reference evidence="8" key="1">
    <citation type="submission" date="2023-07" db="EMBL/GenBank/DDBJ databases">
        <title>30 novel species of actinomycetes from the DSMZ collection.</title>
        <authorList>
            <person name="Nouioui I."/>
        </authorList>
    </citation>
    <scope>NUCLEOTIDE SEQUENCE [LARGE SCALE GENOMIC DNA]</scope>
    <source>
        <strain evidence="8">DSM 45834</strain>
    </source>
</reference>
<evidence type="ECO:0000256" key="2">
    <source>
        <dbReference type="ARBA" id="ARBA00022629"/>
    </source>
</evidence>
<keyword evidence="2" id="KW-0119">Carbohydrate metabolism</keyword>
<dbReference type="EMBL" id="JAVREJ010000006">
    <property type="protein sequence ID" value="MDT0350029.1"/>
    <property type="molecule type" value="Genomic_DNA"/>
</dbReference>
<dbReference type="PIRSF" id="PIRSF000538">
    <property type="entry name" value="GlpK"/>
    <property type="match status" value="1"/>
</dbReference>
<evidence type="ECO:0000256" key="4">
    <source>
        <dbReference type="ARBA" id="ARBA00022777"/>
    </source>
</evidence>
<dbReference type="RefSeq" id="WP_311556061.1">
    <property type="nucleotide sequence ID" value="NZ_JAVREJ010000006.1"/>
</dbReference>
<dbReference type="InterPro" id="IPR050406">
    <property type="entry name" value="FGGY_Carb_Kinase"/>
</dbReference>
<dbReference type="EC" id="2.7.1.-" evidence="7"/>
<feature type="domain" description="Carbohydrate kinase FGGY C-terminal" evidence="6">
    <location>
        <begin position="256"/>
        <end position="444"/>
    </location>
</feature>
<dbReference type="InterPro" id="IPR043129">
    <property type="entry name" value="ATPase_NBD"/>
</dbReference>
<dbReference type="Proteomes" id="UP001183202">
    <property type="component" value="Unassembled WGS sequence"/>
</dbReference>
<dbReference type="Gene3D" id="3.30.420.40">
    <property type="match status" value="2"/>
</dbReference>
<evidence type="ECO:0000256" key="1">
    <source>
        <dbReference type="ARBA" id="ARBA00009156"/>
    </source>
</evidence>
<sequence>MADLVLGVDCSTTACKVVAWDRAGKAVAEGRADLEEIHPQPLFSEQKAEGWWEGTSAAIAQLMRSIDVDRVAGICITHQRESFAPVDEDNQPQYNAILWDDARSEAQLAELGERFGHDDLHRRTGRGPSVTQSFSKILWLVQNHPDIARDAYKFMDVHGFLVQRLTGKFTTSLASADSFGLIDAEHDAWAEDLITGIGLRPEQFCDTVRPGEVIGELTAEAARATGLPAGLPVVAGLGDGQAACLGAGVTSRDRAYFNLGTAVTGGPIEREYVTDPSFRTLYGGAPGTYLLESVLRGGMATTTWFMRHFGDTVDGKADFDHYEAAARRVGPGADGLVLVPYWNAVMNPYHDNSASGMIVGWRQEHGREQLFRAVEEGICFEFRLAMEGIQATTGENIREYVILGGGSNSDLWCQIAADVLGATVTRAHTVEATNLGAGILGAYGVGWYPSVEEAASAMTDTAESFQPDDKAKQLYDRLFEEVYRPLFPGVQTALQRLSRLRAELM</sequence>
<dbReference type="SUPFAM" id="SSF53067">
    <property type="entry name" value="Actin-like ATPase domain"/>
    <property type="match status" value="2"/>
</dbReference>
<dbReference type="PANTHER" id="PTHR43095">
    <property type="entry name" value="SUGAR KINASE"/>
    <property type="match status" value="1"/>
</dbReference>
<keyword evidence="2" id="KW-0859">Xylose metabolism</keyword>